<gene>
    <name evidence="1" type="ORF">HPB47_020703</name>
</gene>
<proteinExistence type="predicted"/>
<accession>A0AC60QFH2</accession>
<dbReference type="Proteomes" id="UP000805193">
    <property type="component" value="Unassembled WGS sequence"/>
</dbReference>
<sequence>MSAQLEHEMPAFNVQHQDATEGARRLWDEEKRALRVAQAEELQRCFEQLRASLTKLVSSTPERNAVPEQMHLPPSEAPPDRCRRRLPFSRSRRPEIAKEGCAHAVVENPTRSRGFLTGSAGIDRS</sequence>
<protein>
    <submittedName>
        <fullName evidence="1">Uncharacterized protein</fullName>
    </submittedName>
</protein>
<organism evidence="1 2">
    <name type="scientific">Ixodes persulcatus</name>
    <name type="common">Taiga tick</name>
    <dbReference type="NCBI Taxonomy" id="34615"/>
    <lineage>
        <taxon>Eukaryota</taxon>
        <taxon>Metazoa</taxon>
        <taxon>Ecdysozoa</taxon>
        <taxon>Arthropoda</taxon>
        <taxon>Chelicerata</taxon>
        <taxon>Arachnida</taxon>
        <taxon>Acari</taxon>
        <taxon>Parasitiformes</taxon>
        <taxon>Ixodida</taxon>
        <taxon>Ixodoidea</taxon>
        <taxon>Ixodidae</taxon>
        <taxon>Ixodinae</taxon>
        <taxon>Ixodes</taxon>
    </lineage>
</organism>
<evidence type="ECO:0000313" key="1">
    <source>
        <dbReference type="EMBL" id="KAG0432579.1"/>
    </source>
</evidence>
<evidence type="ECO:0000313" key="2">
    <source>
        <dbReference type="Proteomes" id="UP000805193"/>
    </source>
</evidence>
<comment type="caution">
    <text evidence="1">The sequence shown here is derived from an EMBL/GenBank/DDBJ whole genome shotgun (WGS) entry which is preliminary data.</text>
</comment>
<keyword evidence="2" id="KW-1185">Reference proteome</keyword>
<dbReference type="EMBL" id="JABSTQ010009136">
    <property type="protein sequence ID" value="KAG0432579.1"/>
    <property type="molecule type" value="Genomic_DNA"/>
</dbReference>
<name>A0AC60QFH2_IXOPE</name>
<reference evidence="1 2" key="1">
    <citation type="journal article" date="2020" name="Cell">
        <title>Large-Scale Comparative Analyses of Tick Genomes Elucidate Their Genetic Diversity and Vector Capacities.</title>
        <authorList>
            <consortium name="Tick Genome and Microbiome Consortium (TIGMIC)"/>
            <person name="Jia N."/>
            <person name="Wang J."/>
            <person name="Shi W."/>
            <person name="Du L."/>
            <person name="Sun Y."/>
            <person name="Zhan W."/>
            <person name="Jiang J.F."/>
            <person name="Wang Q."/>
            <person name="Zhang B."/>
            <person name="Ji P."/>
            <person name="Bell-Sakyi L."/>
            <person name="Cui X.M."/>
            <person name="Yuan T.T."/>
            <person name="Jiang B.G."/>
            <person name="Yang W.F."/>
            <person name="Lam T.T."/>
            <person name="Chang Q.C."/>
            <person name="Ding S.J."/>
            <person name="Wang X.J."/>
            <person name="Zhu J.G."/>
            <person name="Ruan X.D."/>
            <person name="Zhao L."/>
            <person name="Wei J.T."/>
            <person name="Ye R.Z."/>
            <person name="Que T.C."/>
            <person name="Du C.H."/>
            <person name="Zhou Y.H."/>
            <person name="Cheng J.X."/>
            <person name="Dai P.F."/>
            <person name="Guo W.B."/>
            <person name="Han X.H."/>
            <person name="Huang E.J."/>
            <person name="Li L.F."/>
            <person name="Wei W."/>
            <person name="Gao Y.C."/>
            <person name="Liu J.Z."/>
            <person name="Shao H.Z."/>
            <person name="Wang X."/>
            <person name="Wang C.C."/>
            <person name="Yang T.C."/>
            <person name="Huo Q.B."/>
            <person name="Li W."/>
            <person name="Chen H.Y."/>
            <person name="Chen S.E."/>
            <person name="Zhou L.G."/>
            <person name="Ni X.B."/>
            <person name="Tian J.H."/>
            <person name="Sheng Y."/>
            <person name="Liu T."/>
            <person name="Pan Y.S."/>
            <person name="Xia L.Y."/>
            <person name="Li J."/>
            <person name="Zhao F."/>
            <person name="Cao W.C."/>
        </authorList>
    </citation>
    <scope>NUCLEOTIDE SEQUENCE [LARGE SCALE GENOMIC DNA]</scope>
    <source>
        <strain evidence="1">Iper-2018</strain>
    </source>
</reference>